<evidence type="ECO:0000259" key="14">
    <source>
        <dbReference type="Pfam" id="PF05662"/>
    </source>
</evidence>
<dbReference type="Pfam" id="PF05658">
    <property type="entry name" value="YadA_head"/>
    <property type="match status" value="3"/>
</dbReference>
<dbReference type="GO" id="GO:0015031">
    <property type="term" value="P:protein transport"/>
    <property type="evidence" value="ECO:0007669"/>
    <property type="project" value="UniProtKB-KW"/>
</dbReference>
<dbReference type="InterPro" id="IPR005594">
    <property type="entry name" value="YadA_C"/>
</dbReference>
<feature type="domain" description="Trimeric autotransporter adhesin YadA-like head" evidence="13">
    <location>
        <begin position="388"/>
        <end position="414"/>
    </location>
</feature>
<proteinExistence type="inferred from homology"/>
<dbReference type="RefSeq" id="WP_186206261.1">
    <property type="nucleotide sequence ID" value="NZ_CADFBG010000002.1"/>
</dbReference>
<feature type="region of interest" description="Disordered" evidence="11">
    <location>
        <begin position="107"/>
        <end position="127"/>
    </location>
</feature>
<dbReference type="SUPFAM" id="SSF101967">
    <property type="entry name" value="Adhesin YadA, collagen-binding domain"/>
    <property type="match status" value="1"/>
</dbReference>
<evidence type="ECO:0000256" key="2">
    <source>
        <dbReference type="ARBA" id="ARBA00004442"/>
    </source>
</evidence>
<name>A0AB38TMR9_BURGA</name>
<dbReference type="GO" id="GO:0009279">
    <property type="term" value="C:cell outer membrane"/>
    <property type="evidence" value="ECO:0007669"/>
    <property type="project" value="UniProtKB-SubCell"/>
</dbReference>
<dbReference type="Gene3D" id="3.30.1300.30">
    <property type="entry name" value="GSPII I/J protein-like"/>
    <property type="match status" value="1"/>
</dbReference>
<dbReference type="Pfam" id="PF03895">
    <property type="entry name" value="YadA_anchor"/>
    <property type="match status" value="1"/>
</dbReference>
<reference evidence="15" key="1">
    <citation type="submission" date="2022-09" db="EMBL/GenBank/DDBJ databases">
        <title>Genomic of Burkholderia gladioli.</title>
        <authorList>
            <person name="Wu H."/>
        </authorList>
    </citation>
    <scope>NUCLEOTIDE SEQUENCE</scope>
    <source>
        <strain evidence="15">ZN-S4</strain>
    </source>
</reference>
<evidence type="ECO:0000256" key="9">
    <source>
        <dbReference type="ARBA" id="ARBA00023136"/>
    </source>
</evidence>
<evidence type="ECO:0000313" key="15">
    <source>
        <dbReference type="EMBL" id="UWX69055.1"/>
    </source>
</evidence>
<dbReference type="Pfam" id="PF05662">
    <property type="entry name" value="YadA_stalk"/>
    <property type="match status" value="1"/>
</dbReference>
<feature type="domain" description="Trimeric autotransporter adhesin YadA-like stalk" evidence="14">
    <location>
        <begin position="446"/>
        <end position="481"/>
    </location>
</feature>
<dbReference type="CDD" id="cd12820">
    <property type="entry name" value="LbR_YadA-like"/>
    <property type="match status" value="1"/>
</dbReference>
<evidence type="ECO:0000256" key="8">
    <source>
        <dbReference type="ARBA" id="ARBA00022927"/>
    </source>
</evidence>
<evidence type="ECO:0000256" key="3">
    <source>
        <dbReference type="ARBA" id="ARBA00005848"/>
    </source>
</evidence>
<evidence type="ECO:0000256" key="5">
    <source>
        <dbReference type="ARBA" id="ARBA00022452"/>
    </source>
</evidence>
<gene>
    <name evidence="15" type="ORF">NYZ96_12550</name>
</gene>
<dbReference type="SUPFAM" id="SSF54523">
    <property type="entry name" value="Pili subunits"/>
    <property type="match status" value="1"/>
</dbReference>
<feature type="region of interest" description="Disordered" evidence="11">
    <location>
        <begin position="140"/>
        <end position="178"/>
    </location>
</feature>
<feature type="domain" description="Trimeric autotransporter adhesin YadA-like head" evidence="13">
    <location>
        <begin position="364"/>
        <end position="386"/>
    </location>
</feature>
<keyword evidence="5" id="KW-1134">Transmembrane beta strand</keyword>
<keyword evidence="9" id="KW-0472">Membrane</keyword>
<evidence type="ECO:0000259" key="12">
    <source>
        <dbReference type="Pfam" id="PF03895"/>
    </source>
</evidence>
<dbReference type="GO" id="GO:0009986">
    <property type="term" value="C:cell surface"/>
    <property type="evidence" value="ECO:0007669"/>
    <property type="project" value="UniProtKB-SubCell"/>
</dbReference>
<feature type="domain" description="Trimeric autotransporter adhesin YadA-like C-terminal membrane anchor" evidence="12">
    <location>
        <begin position="498"/>
        <end position="553"/>
    </location>
</feature>
<dbReference type="Proteomes" id="UP001059745">
    <property type="component" value="Chromosome 1"/>
</dbReference>
<dbReference type="EMBL" id="CP104214">
    <property type="protein sequence ID" value="UWX69055.1"/>
    <property type="molecule type" value="Genomic_DNA"/>
</dbReference>
<evidence type="ECO:0000256" key="6">
    <source>
        <dbReference type="ARBA" id="ARBA00022692"/>
    </source>
</evidence>
<evidence type="ECO:0000256" key="11">
    <source>
        <dbReference type="SAM" id="MobiDB-lite"/>
    </source>
</evidence>
<comment type="similarity">
    <text evidence="3">Belongs to the autotransporter-2 (AT-2) (TC 1.B.40) family.</text>
</comment>
<dbReference type="InterPro" id="IPR011049">
    <property type="entry name" value="Serralysin-like_metalloprot_C"/>
</dbReference>
<dbReference type="InterPro" id="IPR008640">
    <property type="entry name" value="Adhesin_Head_dom"/>
</dbReference>
<accession>A0AB38TMR9</accession>
<dbReference type="InterPro" id="IPR045584">
    <property type="entry name" value="Pilin-like"/>
</dbReference>
<feature type="domain" description="Trimeric autotransporter adhesin YadA-like head" evidence="13">
    <location>
        <begin position="416"/>
        <end position="440"/>
    </location>
</feature>
<keyword evidence="7" id="KW-0732">Signal</keyword>
<feature type="compositionally biased region" description="Polar residues" evidence="11">
    <location>
        <begin position="140"/>
        <end position="152"/>
    </location>
</feature>
<organism evidence="15 16">
    <name type="scientific">Burkholderia gladioli</name>
    <name type="common">Pseudomonas marginata</name>
    <name type="synonym">Phytomonas marginata</name>
    <dbReference type="NCBI Taxonomy" id="28095"/>
    <lineage>
        <taxon>Bacteria</taxon>
        <taxon>Pseudomonadati</taxon>
        <taxon>Pseudomonadota</taxon>
        <taxon>Betaproteobacteria</taxon>
        <taxon>Burkholderiales</taxon>
        <taxon>Burkholderiaceae</taxon>
        <taxon>Burkholderia</taxon>
    </lineage>
</organism>
<keyword evidence="4" id="KW-0813">Transport</keyword>
<feature type="region of interest" description="Disordered" evidence="11">
    <location>
        <begin position="1"/>
        <end position="20"/>
    </location>
</feature>
<protein>
    <submittedName>
        <fullName evidence="15">YadA-like family protein</fullName>
    </submittedName>
</protein>
<comment type="subcellular location">
    <subcellularLocation>
        <location evidence="2">Cell outer membrane</location>
    </subcellularLocation>
    <subcellularLocation>
        <location evidence="1">Cell surface</location>
    </subcellularLocation>
</comment>
<dbReference type="InterPro" id="IPR008635">
    <property type="entry name" value="Coiled_stalk_dom"/>
</dbReference>
<evidence type="ECO:0000259" key="13">
    <source>
        <dbReference type="Pfam" id="PF05658"/>
    </source>
</evidence>
<evidence type="ECO:0000256" key="1">
    <source>
        <dbReference type="ARBA" id="ARBA00004241"/>
    </source>
</evidence>
<sequence length="553" mass="56520">MDKHDSGKWRQAAPPPSFRGQLDVATQAQAGHEAWPWSVGSGRSRTVEAVLACFVLLGIESLGTAGASGRQGEAICKFITRGQTDESFDLSGILSCVCRDACHPGQARLSPRQATKPGDPPSQGVDLSLNESIVADGRSASSSIVQRATQASMLPGTEELERASGETGSQSVASGQLDSRVSTLQSRLSTGLASASREAGVFANGVRMNEQDLALLSTATSTQLDAITAEMSELSSVDEFHAKRIDTVSRQLDSTDVRLRALAERMSPLMRANDEARRNGNVVLATAAGGGEGRMIETRGPGTDAVRRSRIDPAGCTLANGFDATATGLCAAAGTIAGRDGARESRRADGATAYGAYARAREHHATALGFRALAARDGAVAIGYQAGALGAQATALGDGARADGDRSVALGASALATGRGAVALGAGSIADRDATVSIGSPGRERRLVNLAPGVAPGDAVNLSQLATLGRSLEDVARRAYTGVAMSMAMSGLYLPSLNPGEVAAGVGVGGFSGYRAIALNLKGLAGNGRLGWGAGVSTTGRLTGFNLGAGWKW</sequence>
<keyword evidence="6" id="KW-0812">Transmembrane</keyword>
<keyword evidence="10" id="KW-0998">Cell outer membrane</keyword>
<evidence type="ECO:0000256" key="7">
    <source>
        <dbReference type="ARBA" id="ARBA00022729"/>
    </source>
</evidence>
<evidence type="ECO:0000313" key="16">
    <source>
        <dbReference type="Proteomes" id="UP001059745"/>
    </source>
</evidence>
<evidence type="ECO:0000256" key="4">
    <source>
        <dbReference type="ARBA" id="ARBA00022448"/>
    </source>
</evidence>
<keyword evidence="8" id="KW-0653">Protein transport</keyword>
<feature type="compositionally biased region" description="Polar residues" evidence="11">
    <location>
        <begin position="166"/>
        <end position="178"/>
    </location>
</feature>
<dbReference type="Gene3D" id="2.150.10.10">
    <property type="entry name" value="Serralysin-like metalloprotease, C-terminal"/>
    <property type="match status" value="1"/>
</dbReference>
<dbReference type="AlphaFoldDB" id="A0AB38TMR9"/>
<evidence type="ECO:0000256" key="10">
    <source>
        <dbReference type="ARBA" id="ARBA00023237"/>
    </source>
</evidence>